<dbReference type="Proteomes" id="UP000002630">
    <property type="component" value="Linkage Group LG08"/>
</dbReference>
<proteinExistence type="predicted"/>
<name>D8LC16_ECTSI</name>
<dbReference type="PANTHER" id="PTHR14017:SF1">
    <property type="entry name" value="LD02225P"/>
    <property type="match status" value="1"/>
</dbReference>
<dbReference type="OMA" id="FNCELLL"/>
<evidence type="ECO:0000256" key="4">
    <source>
        <dbReference type="SAM" id="MobiDB-lite"/>
    </source>
</evidence>
<dbReference type="InParanoid" id="D8LC16"/>
<dbReference type="EMBL" id="FN647683">
    <property type="protein sequence ID" value="CBN79199.1"/>
    <property type="molecule type" value="Genomic_DNA"/>
</dbReference>
<dbReference type="PANTHER" id="PTHR14017">
    <property type="entry name" value="LYSINE-SPECIFIC DEMETHYLASE"/>
    <property type="match status" value="1"/>
</dbReference>
<dbReference type="InterPro" id="IPR051630">
    <property type="entry name" value="Corepressor-Demethylase"/>
</dbReference>
<evidence type="ECO:0000313" key="6">
    <source>
        <dbReference type="Proteomes" id="UP000002630"/>
    </source>
</evidence>
<keyword evidence="3" id="KW-0802">TPR repeat</keyword>
<dbReference type="GO" id="GO:0000978">
    <property type="term" value="F:RNA polymerase II cis-regulatory region sequence-specific DNA binding"/>
    <property type="evidence" value="ECO:0007669"/>
    <property type="project" value="TreeGrafter"/>
</dbReference>
<reference evidence="5 6" key="1">
    <citation type="journal article" date="2010" name="Nature">
        <title>The Ectocarpus genome and the independent evolution of multicellularity in brown algae.</title>
        <authorList>
            <person name="Cock J.M."/>
            <person name="Sterck L."/>
            <person name="Rouze P."/>
            <person name="Scornet D."/>
            <person name="Allen A.E."/>
            <person name="Amoutzias G."/>
            <person name="Anthouard V."/>
            <person name="Artiguenave F."/>
            <person name="Aury J.M."/>
            <person name="Badger J.H."/>
            <person name="Beszteri B."/>
            <person name="Billiau K."/>
            <person name="Bonnet E."/>
            <person name="Bothwell J.H."/>
            <person name="Bowler C."/>
            <person name="Boyen C."/>
            <person name="Brownlee C."/>
            <person name="Carrano C.J."/>
            <person name="Charrier B."/>
            <person name="Cho G.Y."/>
            <person name="Coelho S.M."/>
            <person name="Collen J."/>
            <person name="Corre E."/>
            <person name="Da Silva C."/>
            <person name="Delage L."/>
            <person name="Delaroque N."/>
            <person name="Dittami S.M."/>
            <person name="Doulbeau S."/>
            <person name="Elias M."/>
            <person name="Farnham G."/>
            <person name="Gachon C.M."/>
            <person name="Gschloessl B."/>
            <person name="Heesch S."/>
            <person name="Jabbari K."/>
            <person name="Jubin C."/>
            <person name="Kawai H."/>
            <person name="Kimura K."/>
            <person name="Kloareg B."/>
            <person name="Kupper F.C."/>
            <person name="Lang D."/>
            <person name="Le Bail A."/>
            <person name="Leblanc C."/>
            <person name="Lerouge P."/>
            <person name="Lohr M."/>
            <person name="Lopez P.J."/>
            <person name="Martens C."/>
            <person name="Maumus F."/>
            <person name="Michel G."/>
            <person name="Miranda-Saavedra D."/>
            <person name="Morales J."/>
            <person name="Moreau H."/>
            <person name="Motomura T."/>
            <person name="Nagasato C."/>
            <person name="Napoli C.A."/>
            <person name="Nelson D.R."/>
            <person name="Nyvall-Collen P."/>
            <person name="Peters A.F."/>
            <person name="Pommier C."/>
            <person name="Potin P."/>
            <person name="Poulain J."/>
            <person name="Quesneville H."/>
            <person name="Read B."/>
            <person name="Rensing S.A."/>
            <person name="Ritter A."/>
            <person name="Rousvoal S."/>
            <person name="Samanta M."/>
            <person name="Samson G."/>
            <person name="Schroeder D.C."/>
            <person name="Segurens B."/>
            <person name="Strittmatter M."/>
            <person name="Tonon T."/>
            <person name="Tregear J.W."/>
            <person name="Valentin K."/>
            <person name="von Dassow P."/>
            <person name="Yamagishi T."/>
            <person name="Van de Peer Y."/>
            <person name="Wincker P."/>
        </authorList>
    </citation>
    <scope>NUCLEOTIDE SEQUENCE [LARGE SCALE GENOMIC DNA]</scope>
    <source>
        <strain evidence="6">Ec32 / CCAP1310/4</strain>
    </source>
</reference>
<dbReference type="EMBL" id="FN649733">
    <property type="protein sequence ID" value="CBN79199.1"/>
    <property type="molecule type" value="Genomic_DNA"/>
</dbReference>
<keyword evidence="2" id="KW-0539">Nucleus</keyword>
<organism evidence="5 6">
    <name type="scientific">Ectocarpus siliculosus</name>
    <name type="common">Brown alga</name>
    <name type="synonym">Conferva siliculosa</name>
    <dbReference type="NCBI Taxonomy" id="2880"/>
    <lineage>
        <taxon>Eukaryota</taxon>
        <taxon>Sar</taxon>
        <taxon>Stramenopiles</taxon>
        <taxon>Ochrophyta</taxon>
        <taxon>PX clade</taxon>
        <taxon>Phaeophyceae</taxon>
        <taxon>Ectocarpales</taxon>
        <taxon>Ectocarpaceae</taxon>
        <taxon>Ectocarpus</taxon>
    </lineage>
</organism>
<feature type="repeat" description="TPR" evidence="3">
    <location>
        <begin position="132"/>
        <end position="165"/>
    </location>
</feature>
<dbReference type="eggNOG" id="KOG1124">
    <property type="taxonomic scope" value="Eukaryota"/>
</dbReference>
<dbReference type="Gene3D" id="1.25.40.10">
    <property type="entry name" value="Tetratricopeptide repeat domain"/>
    <property type="match status" value="2"/>
</dbReference>
<feature type="repeat" description="TPR" evidence="3">
    <location>
        <begin position="235"/>
        <end position="268"/>
    </location>
</feature>
<dbReference type="AlphaFoldDB" id="D8LC16"/>
<dbReference type="PROSITE" id="PS50005">
    <property type="entry name" value="TPR"/>
    <property type="match status" value="4"/>
</dbReference>
<dbReference type="GO" id="GO:0010468">
    <property type="term" value="P:regulation of gene expression"/>
    <property type="evidence" value="ECO:0007669"/>
    <property type="project" value="TreeGrafter"/>
</dbReference>
<feature type="repeat" description="TPR" evidence="3">
    <location>
        <begin position="201"/>
        <end position="234"/>
    </location>
</feature>
<evidence type="ECO:0000256" key="1">
    <source>
        <dbReference type="ARBA" id="ARBA00004123"/>
    </source>
</evidence>
<protein>
    <submittedName>
        <fullName evidence="5">Uncharacterized protein</fullName>
    </submittedName>
</protein>
<dbReference type="STRING" id="2880.D8LC16"/>
<feature type="compositionally biased region" description="Basic and acidic residues" evidence="4">
    <location>
        <begin position="311"/>
        <end position="321"/>
    </location>
</feature>
<dbReference type="SUPFAM" id="SSF48452">
    <property type="entry name" value="TPR-like"/>
    <property type="match status" value="1"/>
</dbReference>
<feature type="repeat" description="TPR" evidence="3">
    <location>
        <begin position="58"/>
        <end position="91"/>
    </location>
</feature>
<comment type="subcellular location">
    <subcellularLocation>
        <location evidence="1">Nucleus</location>
    </subcellularLocation>
</comment>
<dbReference type="GO" id="GO:0005634">
    <property type="term" value="C:nucleus"/>
    <property type="evidence" value="ECO:0007669"/>
    <property type="project" value="UniProtKB-SubCell"/>
</dbReference>
<dbReference type="GO" id="GO:0031490">
    <property type="term" value="F:chromatin DNA binding"/>
    <property type="evidence" value="ECO:0007669"/>
    <property type="project" value="TreeGrafter"/>
</dbReference>
<dbReference type="PROSITE" id="PS50293">
    <property type="entry name" value="TPR_REGION"/>
    <property type="match status" value="1"/>
</dbReference>
<dbReference type="InterPro" id="IPR019734">
    <property type="entry name" value="TPR_rpt"/>
</dbReference>
<evidence type="ECO:0000256" key="3">
    <source>
        <dbReference type="PROSITE-ProRule" id="PRU00339"/>
    </source>
</evidence>
<evidence type="ECO:0000313" key="5">
    <source>
        <dbReference type="EMBL" id="CBN79199.1"/>
    </source>
</evidence>
<dbReference type="SMART" id="SM00028">
    <property type="entry name" value="TPR"/>
    <property type="match status" value="7"/>
</dbReference>
<accession>D8LC16</accession>
<dbReference type="InterPro" id="IPR011990">
    <property type="entry name" value="TPR-like_helical_dom_sf"/>
</dbReference>
<gene>
    <name evidence="5" type="ORF">Esi_0010_0115</name>
</gene>
<dbReference type="Pfam" id="PF14559">
    <property type="entry name" value="TPR_19"/>
    <property type="match status" value="1"/>
</dbReference>
<dbReference type="OrthoDB" id="418911at2759"/>
<evidence type="ECO:0000256" key="2">
    <source>
        <dbReference type="ARBA" id="ARBA00023242"/>
    </source>
</evidence>
<keyword evidence="6" id="KW-1185">Reference proteome</keyword>
<sequence length="321" mass="37328">MALLHDAVEYLQQAVAFDDKDGHTWEELAYCYLMINDLQNSYTAYQHALYHIQNPKDARLWYGIGLLYDCYGSYGHAIEAFDACLKMDPNFELDHEVRFRVGIINKQQGKHDEALLILHDVLQAVNDPAWCGDIWSQIGHVYELKREIKLAKNAYVKALEYNKNHAKALQQLGWLHYKDEDDFRSAIEYLKRASEIDPQEGLGWYLLGRCYMAAHKHELAYAAYEQAVNCDPNNPNVWCSLGVLYYQLHQNRDALDAYTRAIKLDPHLCEVWYNVGTLYDSCISDHGCTGRLQEGRGTWRQRGIHPRAHNGPHEEDEHLWR</sequence>
<dbReference type="Pfam" id="PF13181">
    <property type="entry name" value="TPR_8"/>
    <property type="match status" value="2"/>
</dbReference>
<feature type="region of interest" description="Disordered" evidence="4">
    <location>
        <begin position="300"/>
        <end position="321"/>
    </location>
</feature>